<accession>A0A286FJN1</accession>
<reference evidence="4" key="1">
    <citation type="submission" date="2017-09" db="EMBL/GenBank/DDBJ databases">
        <authorList>
            <person name="Varghese N."/>
            <person name="Submissions S."/>
        </authorList>
    </citation>
    <scope>NUCLEOTIDE SEQUENCE [LARGE SCALE GENOMIC DNA]</scope>
    <source>
        <strain evidence="4">DSM 29961</strain>
    </source>
</reference>
<proteinExistence type="predicted"/>
<dbReference type="EMBL" id="OCNH01000001">
    <property type="protein sequence ID" value="SOD83004.1"/>
    <property type="molecule type" value="Genomic_DNA"/>
</dbReference>
<dbReference type="InterPro" id="IPR013517">
    <property type="entry name" value="FG-GAP"/>
</dbReference>
<feature type="domain" description="ASPIC/UnbV" evidence="2">
    <location>
        <begin position="585"/>
        <end position="651"/>
    </location>
</feature>
<keyword evidence="1" id="KW-0732">Signal</keyword>
<organism evidence="3 4">
    <name type="scientific">Spirosoma fluviale</name>
    <dbReference type="NCBI Taxonomy" id="1597977"/>
    <lineage>
        <taxon>Bacteria</taxon>
        <taxon>Pseudomonadati</taxon>
        <taxon>Bacteroidota</taxon>
        <taxon>Cytophagia</taxon>
        <taxon>Cytophagales</taxon>
        <taxon>Cytophagaceae</taxon>
        <taxon>Spirosoma</taxon>
    </lineage>
</organism>
<dbReference type="Proteomes" id="UP000219452">
    <property type="component" value="Unassembled WGS sequence"/>
</dbReference>
<dbReference type="InterPro" id="IPR028994">
    <property type="entry name" value="Integrin_alpha_N"/>
</dbReference>
<dbReference type="PANTHER" id="PTHR16026:SF0">
    <property type="entry name" value="CARTILAGE ACIDIC PROTEIN 1"/>
    <property type="match status" value="1"/>
</dbReference>
<dbReference type="SUPFAM" id="SSF69318">
    <property type="entry name" value="Integrin alpha N-terminal domain"/>
    <property type="match status" value="3"/>
</dbReference>
<dbReference type="Pfam" id="PF13517">
    <property type="entry name" value="FG-GAP_3"/>
    <property type="match status" value="4"/>
</dbReference>
<dbReference type="InterPro" id="IPR027039">
    <property type="entry name" value="Crtac1"/>
</dbReference>
<keyword evidence="4" id="KW-1185">Reference proteome</keyword>
<evidence type="ECO:0000259" key="2">
    <source>
        <dbReference type="Pfam" id="PF07593"/>
    </source>
</evidence>
<sequence>MTSTARDCNFLTMSILKKTDFVKTITYLIALTSLISLTGCNQSKSSEEATKNEGPPLFTSLSPEQTGITFANNLTEGLNTNVLMYEYFYNGGGVAVGDLNGDGLDDIYFSGNMVPNQLYINKGGLKFTDVTATAGVAGREGPWRTGVSMADVNGDGKLDIFVCYSGSLPPHKRIPQLFINEGPDAQGVPHFSDQTAQYGLDKPQQSTQGAFFDYDLDGDLDLFLLNHNPRLLPILDPDATAAIMKQPNPEIGVRLLKNTGNRFDDITEKSGLSSSVLTYGLGIGVSDINGDGWPDMYISNDYGVPDYLYINNQGGRAGGPVFTNQLKASIGHTSNFSMGNAVVDVNNDSRPDIFTLDMLPEDNRRQKLLMAPDNYEKFDLSVQSGFHYQHMRNMLQINEGIIGSRLGTKGHSSTAVAPLFSETGQLAGISNTDWSWSPLFADYDNDGWKDLYITNGYVRDYTNLDFLKFMTDYMQNRPANFRREDVLELVHRIPSSNVMNYMFRNRGSEQGDEVTFTNVGADWGLTQASNSTGAAYADLDNDGDLDLIVNNTNQPAFVFKNEANTLRKHHYLALQLAGGQGNTQGLGTKVTLYRKGKQQFLEQMPTSGYQSSMSPRLHFGLGTDPLIDSLRIVWPTGKQQLLTGVKADQLLKLDEKDAVTPYKKPTPAPGLFQEVKSPVAFADPARRINDFKRQPLLVNSQSFNGPCLVKADVNGDGREDIYAGGSSGQAGALFIQQASGQFSQLTQPAFEADKLCNNADAAFFDANADGFPDLYVCSGGYADLEIGNDLRLLDRLYLNDGKGKFTKSPNALPAMQTSAGCVRVADVNADGRPDLFIGGRVVPGRYPETPRSYLLVNAGKGPDGQPKFTDQTAQLAPMLSTLGMVTDAAWTDLNGDRKPELVIVGEWMPVTVLGIEKGGNSVQLVDQTKTYFEKEYRGWWNKLLVDDINGDSKPDLVIGNQGLNTQCRASDKEPAELIYKDFDNNGKVDPILCFYVQGKSYPHATRDELLDQLGMLRHRFTNFESYSNATLTDVFTESELSGSNKLTANQLTTSVFVSSAGGKLVGKTLPLAVQAAPIFALTVLDFNHDGRKDLLLCGNATQARLRFGRSEANAGLLLEGDGKGGFRVVPQSRSGLKLTGDVRSILPVASTNTFVFGISQQAVQAYQLAGTK</sequence>
<dbReference type="OrthoDB" id="1488345at2"/>
<dbReference type="Pfam" id="PF07593">
    <property type="entry name" value="UnbV_ASPIC"/>
    <property type="match status" value="1"/>
</dbReference>
<dbReference type="InterPro" id="IPR011519">
    <property type="entry name" value="UnbV_ASPIC"/>
</dbReference>
<evidence type="ECO:0000313" key="4">
    <source>
        <dbReference type="Proteomes" id="UP000219452"/>
    </source>
</evidence>
<protein>
    <submittedName>
        <fullName evidence="3">Repeat domain-containing protein</fullName>
    </submittedName>
</protein>
<dbReference type="PANTHER" id="PTHR16026">
    <property type="entry name" value="CARTILAGE ACIDIC PROTEIN 1"/>
    <property type="match status" value="1"/>
</dbReference>
<dbReference type="Gene3D" id="2.130.10.130">
    <property type="entry name" value="Integrin alpha, N-terminal"/>
    <property type="match status" value="4"/>
</dbReference>
<name>A0A286FJN1_9BACT</name>
<gene>
    <name evidence="3" type="ORF">SAMN06269250_2330</name>
</gene>
<dbReference type="AlphaFoldDB" id="A0A286FJN1"/>
<evidence type="ECO:0000313" key="3">
    <source>
        <dbReference type="EMBL" id="SOD83004.1"/>
    </source>
</evidence>
<evidence type="ECO:0000256" key="1">
    <source>
        <dbReference type="ARBA" id="ARBA00022729"/>
    </source>
</evidence>